<accession>A0A1I1RCW0</accession>
<dbReference type="InterPro" id="IPR027417">
    <property type="entry name" value="P-loop_NTPase"/>
</dbReference>
<dbReference type="GO" id="GO:0016887">
    <property type="term" value="F:ATP hydrolysis activity"/>
    <property type="evidence" value="ECO:0007669"/>
    <property type="project" value="InterPro"/>
</dbReference>
<evidence type="ECO:0000256" key="4">
    <source>
        <dbReference type="ARBA" id="ARBA00022741"/>
    </source>
</evidence>
<feature type="domain" description="ABC transporter" evidence="6">
    <location>
        <begin position="29"/>
        <end position="278"/>
    </location>
</feature>
<dbReference type="Proteomes" id="UP000182258">
    <property type="component" value="Unassembled WGS sequence"/>
</dbReference>
<evidence type="ECO:0000256" key="3">
    <source>
        <dbReference type="ARBA" id="ARBA00022448"/>
    </source>
</evidence>
<comment type="similarity">
    <text evidence="2">Belongs to the ABC transporter superfamily.</text>
</comment>
<dbReference type="GO" id="GO:0005524">
    <property type="term" value="F:ATP binding"/>
    <property type="evidence" value="ECO:0007669"/>
    <property type="project" value="UniProtKB-KW"/>
</dbReference>
<comment type="subcellular location">
    <subcellularLocation>
        <location evidence="1">Cell inner membrane</location>
        <topology evidence="1">Peripheral membrane protein</topology>
    </subcellularLocation>
</comment>
<keyword evidence="4" id="KW-0547">Nucleotide-binding</keyword>
<dbReference type="NCBIfam" id="TIGR01727">
    <property type="entry name" value="oligo_HPY"/>
    <property type="match status" value="1"/>
</dbReference>
<dbReference type="SUPFAM" id="SSF52540">
    <property type="entry name" value="P-loop containing nucleoside triphosphate hydrolases"/>
    <property type="match status" value="1"/>
</dbReference>
<dbReference type="PANTHER" id="PTHR43067:SF3">
    <property type="entry name" value="MALTOSE ABC TRANSPORTER, ATP-BINDING PROTEIN"/>
    <property type="match status" value="1"/>
</dbReference>
<evidence type="ECO:0000256" key="5">
    <source>
        <dbReference type="ARBA" id="ARBA00022840"/>
    </source>
</evidence>
<dbReference type="STRING" id="728005.SAMN04488059_1406"/>
<dbReference type="PROSITE" id="PS00211">
    <property type="entry name" value="ABC_TRANSPORTER_1"/>
    <property type="match status" value="1"/>
</dbReference>
<reference evidence="7 8" key="1">
    <citation type="submission" date="2016-10" db="EMBL/GenBank/DDBJ databases">
        <authorList>
            <person name="de Groot N.N."/>
        </authorList>
    </citation>
    <scope>NUCLEOTIDE SEQUENCE [LARGE SCALE GENOMIC DNA]</scope>
    <source>
        <strain evidence="7 8">CGMCC 1.10210</strain>
    </source>
</reference>
<dbReference type="AlphaFoldDB" id="A0A1I1RCW0"/>
<dbReference type="GO" id="GO:0015833">
    <property type="term" value="P:peptide transport"/>
    <property type="evidence" value="ECO:0007669"/>
    <property type="project" value="InterPro"/>
</dbReference>
<dbReference type="Pfam" id="PF08352">
    <property type="entry name" value="oligo_HPY"/>
    <property type="match status" value="1"/>
</dbReference>
<evidence type="ECO:0000259" key="6">
    <source>
        <dbReference type="PROSITE" id="PS50893"/>
    </source>
</evidence>
<dbReference type="GO" id="GO:0055085">
    <property type="term" value="P:transmembrane transport"/>
    <property type="evidence" value="ECO:0007669"/>
    <property type="project" value="UniProtKB-ARBA"/>
</dbReference>
<dbReference type="InterPro" id="IPR013563">
    <property type="entry name" value="Oligopep_ABC_C"/>
</dbReference>
<dbReference type="PANTHER" id="PTHR43067">
    <property type="entry name" value="OLIGOPEPTIDE/DIPEPTIDE ABC TRANSPORTER, ATPASE SUBUNIT"/>
    <property type="match status" value="1"/>
</dbReference>
<keyword evidence="3" id="KW-0813">Transport</keyword>
<sequence length="350" mass="37875">MMETIPGIAEVGSRNATAAYDASKTKTVLRVSGLEVTYYTDLGRAKALDDVSFTLGAGEKLGMVGESGSGKSTMALAMMRMIKPPGRIERGQVIVDDVDLMSLDEEGMRRARLSKIAYIPQGAMNSLNPVIRIGAQMADAIRSHMRRESRSAIEDRCAAALRSVDLDPGVYRMYAHELSGGMKQRVCIAIGILLRPSVIIADEPTSALDVVTQRQVMETINKVQADINAAVILIGHDMGLMAQTVDRVAVMYAGRLVELSTVKEMFTDPKHPYSQALINSLPNLDKRGVFSGIPGLAPSLLRLPSGCAFHPRCPHGQQELQRSVRPAPVILAGGRMVACHLYGEEGHAHE</sequence>
<proteinExistence type="inferred from homology"/>
<keyword evidence="5 7" id="KW-0067">ATP-binding</keyword>
<gene>
    <name evidence="7" type="ORF">SAMN04488059_1406</name>
</gene>
<name>A0A1I1RCW0_9HYPH</name>
<protein>
    <submittedName>
        <fullName evidence="7">Peptide/nickel transport system ATP-binding protein</fullName>
    </submittedName>
</protein>
<dbReference type="FunFam" id="3.40.50.300:FF:000016">
    <property type="entry name" value="Oligopeptide ABC transporter ATP-binding component"/>
    <property type="match status" value="1"/>
</dbReference>
<organism evidence="7 8">
    <name type="scientific">Devosia psychrophila</name>
    <dbReference type="NCBI Taxonomy" id="728005"/>
    <lineage>
        <taxon>Bacteria</taxon>
        <taxon>Pseudomonadati</taxon>
        <taxon>Pseudomonadota</taxon>
        <taxon>Alphaproteobacteria</taxon>
        <taxon>Hyphomicrobiales</taxon>
        <taxon>Devosiaceae</taxon>
        <taxon>Devosia</taxon>
    </lineage>
</organism>
<dbReference type="InterPro" id="IPR017871">
    <property type="entry name" value="ABC_transporter-like_CS"/>
</dbReference>
<dbReference type="SMART" id="SM00382">
    <property type="entry name" value="AAA"/>
    <property type="match status" value="1"/>
</dbReference>
<dbReference type="InterPro" id="IPR003439">
    <property type="entry name" value="ABC_transporter-like_ATP-bd"/>
</dbReference>
<evidence type="ECO:0000313" key="7">
    <source>
        <dbReference type="EMBL" id="SFD32129.1"/>
    </source>
</evidence>
<dbReference type="InterPro" id="IPR003593">
    <property type="entry name" value="AAA+_ATPase"/>
</dbReference>
<dbReference type="RefSeq" id="WP_244542468.1">
    <property type="nucleotide sequence ID" value="NZ_FOMB01000040.1"/>
</dbReference>
<evidence type="ECO:0000256" key="2">
    <source>
        <dbReference type="ARBA" id="ARBA00005417"/>
    </source>
</evidence>
<evidence type="ECO:0000313" key="8">
    <source>
        <dbReference type="Proteomes" id="UP000182258"/>
    </source>
</evidence>
<dbReference type="CDD" id="cd03257">
    <property type="entry name" value="ABC_NikE_OppD_transporters"/>
    <property type="match status" value="1"/>
</dbReference>
<dbReference type="PROSITE" id="PS50893">
    <property type="entry name" value="ABC_TRANSPORTER_2"/>
    <property type="match status" value="1"/>
</dbReference>
<dbReference type="EMBL" id="FOMB01000040">
    <property type="protein sequence ID" value="SFD32129.1"/>
    <property type="molecule type" value="Genomic_DNA"/>
</dbReference>
<dbReference type="Pfam" id="PF00005">
    <property type="entry name" value="ABC_tran"/>
    <property type="match status" value="1"/>
</dbReference>
<dbReference type="Gene3D" id="3.40.50.300">
    <property type="entry name" value="P-loop containing nucleotide triphosphate hydrolases"/>
    <property type="match status" value="1"/>
</dbReference>
<dbReference type="GO" id="GO:0005886">
    <property type="term" value="C:plasma membrane"/>
    <property type="evidence" value="ECO:0007669"/>
    <property type="project" value="UniProtKB-SubCell"/>
</dbReference>
<evidence type="ECO:0000256" key="1">
    <source>
        <dbReference type="ARBA" id="ARBA00004417"/>
    </source>
</evidence>